<dbReference type="InterPro" id="IPR035907">
    <property type="entry name" value="Hppk_sf"/>
</dbReference>
<dbReference type="EMBL" id="CP014141">
    <property type="protein sequence ID" value="AMA75098.1"/>
    <property type="molecule type" value="Genomic_DNA"/>
</dbReference>
<dbReference type="GO" id="GO:0005524">
    <property type="term" value="F:ATP binding"/>
    <property type="evidence" value="ECO:0007669"/>
    <property type="project" value="UniProtKB-KW"/>
</dbReference>
<name>A0A120HT19_9DEIN</name>
<evidence type="ECO:0000256" key="1">
    <source>
        <dbReference type="ARBA" id="ARBA00005051"/>
    </source>
</evidence>
<dbReference type="Pfam" id="PF01288">
    <property type="entry name" value="HPPK"/>
    <property type="match status" value="1"/>
</dbReference>
<accession>A0A120HT19</accession>
<dbReference type="CDD" id="cd00483">
    <property type="entry name" value="HPPK"/>
    <property type="match status" value="1"/>
</dbReference>
<dbReference type="Gene3D" id="3.30.70.560">
    <property type="entry name" value="7,8-Dihydro-6-hydroxymethylpterin-pyrophosphokinase HPPK"/>
    <property type="match status" value="1"/>
</dbReference>
<evidence type="ECO:0000256" key="2">
    <source>
        <dbReference type="ARBA" id="ARBA00013253"/>
    </source>
</evidence>
<comment type="pathway">
    <text evidence="1">Cofactor biosynthesis; tetrahydrofolate biosynthesis; 2-amino-4-hydroxy-6-hydroxymethyl-7,8-dihydropteridine diphosphate from 7,8-dihydroneopterin triphosphate: step 4/4.</text>
</comment>
<evidence type="ECO:0000256" key="7">
    <source>
        <dbReference type="ARBA" id="ARBA00022909"/>
    </source>
</evidence>
<keyword evidence="5 9" id="KW-0418">Kinase</keyword>
<evidence type="ECO:0000313" key="10">
    <source>
        <dbReference type="Proteomes" id="UP000061630"/>
    </source>
</evidence>
<organism evidence="9 10">
    <name type="scientific">Thermus parvatiensis</name>
    <dbReference type="NCBI Taxonomy" id="456163"/>
    <lineage>
        <taxon>Bacteria</taxon>
        <taxon>Thermotogati</taxon>
        <taxon>Deinococcota</taxon>
        <taxon>Deinococci</taxon>
        <taxon>Thermales</taxon>
        <taxon>Thermaceae</taxon>
        <taxon>Thermus</taxon>
    </lineage>
</organism>
<dbReference type="EC" id="2.7.6.3" evidence="2"/>
<keyword evidence="7" id="KW-0289">Folate biosynthesis</keyword>
<reference evidence="9 10" key="1">
    <citation type="submission" date="2016-01" db="EMBL/GenBank/DDBJ databases">
        <title>Genome sequence of Thermus parvatiensis, a thermophile isolated from a hot water spring.</title>
        <authorList>
            <person name="Tripathi C."/>
            <person name="Lal R."/>
        </authorList>
    </citation>
    <scope>NUCLEOTIDE SEQUENCE [LARGE SCALE GENOMIC DNA]</scope>
    <source>
        <strain evidence="9 10">RL</strain>
    </source>
</reference>
<dbReference type="Proteomes" id="UP000061630">
    <property type="component" value="Chromosome"/>
</dbReference>
<dbReference type="GO" id="GO:0016301">
    <property type="term" value="F:kinase activity"/>
    <property type="evidence" value="ECO:0007669"/>
    <property type="project" value="UniProtKB-KW"/>
</dbReference>
<dbReference type="PROSITE" id="PS00794">
    <property type="entry name" value="HPPK"/>
    <property type="match status" value="1"/>
</dbReference>
<evidence type="ECO:0000256" key="5">
    <source>
        <dbReference type="ARBA" id="ARBA00022777"/>
    </source>
</evidence>
<feature type="domain" description="7,8-dihydro-6-hydroxymethylpterin-pyrophosphokinase" evidence="8">
    <location>
        <begin position="86"/>
        <end position="97"/>
    </location>
</feature>
<protein>
    <recommendedName>
        <fullName evidence="2">2-amino-4-hydroxy-6-hydroxymethyldihydropteridine diphosphokinase</fullName>
        <ecNumber evidence="2">2.7.6.3</ecNumber>
    </recommendedName>
</protein>
<dbReference type="SUPFAM" id="SSF55083">
    <property type="entry name" value="6-hydroxymethyl-7,8-dihydropterin pyrophosphokinase, HPPK"/>
    <property type="match status" value="1"/>
</dbReference>
<dbReference type="UniPathway" id="UPA00077">
    <property type="reaction ID" value="UER00155"/>
</dbReference>
<dbReference type="RefSeq" id="WP_060384123.1">
    <property type="nucleotide sequence ID" value="NZ_CP014141.1"/>
</dbReference>
<dbReference type="InterPro" id="IPR000550">
    <property type="entry name" value="Hppk"/>
</dbReference>
<dbReference type="GO" id="GO:0003848">
    <property type="term" value="F:2-amino-4-hydroxy-6-hydroxymethyldihydropteridine diphosphokinase activity"/>
    <property type="evidence" value="ECO:0007669"/>
    <property type="project" value="UniProtKB-EC"/>
</dbReference>
<evidence type="ECO:0000256" key="4">
    <source>
        <dbReference type="ARBA" id="ARBA00022741"/>
    </source>
</evidence>
<evidence type="ECO:0000313" key="9">
    <source>
        <dbReference type="EMBL" id="AMA75098.1"/>
    </source>
</evidence>
<keyword evidence="4" id="KW-0547">Nucleotide-binding</keyword>
<evidence type="ECO:0000256" key="6">
    <source>
        <dbReference type="ARBA" id="ARBA00022840"/>
    </source>
</evidence>
<dbReference type="PANTHER" id="PTHR43071:SF1">
    <property type="entry name" value="2-AMINO-4-HYDROXY-6-HYDROXYMETHYLDIHYDROPTERIDINE PYROPHOSPHOKINASE"/>
    <property type="match status" value="1"/>
</dbReference>
<dbReference type="KEGG" id="tpar:AV541_02015"/>
<dbReference type="NCBIfam" id="TIGR01498">
    <property type="entry name" value="folK"/>
    <property type="match status" value="1"/>
</dbReference>
<keyword evidence="3" id="KW-0808">Transferase</keyword>
<evidence type="ECO:0000256" key="3">
    <source>
        <dbReference type="ARBA" id="ARBA00022679"/>
    </source>
</evidence>
<keyword evidence="6" id="KW-0067">ATP-binding</keyword>
<gene>
    <name evidence="9" type="ORF">AV541_02015</name>
</gene>
<dbReference type="GO" id="GO:0046654">
    <property type="term" value="P:tetrahydrofolate biosynthetic process"/>
    <property type="evidence" value="ECO:0007669"/>
    <property type="project" value="UniProtKB-UniPathway"/>
</dbReference>
<dbReference type="AlphaFoldDB" id="A0A120HT19"/>
<evidence type="ECO:0000259" key="8">
    <source>
        <dbReference type="PROSITE" id="PS00794"/>
    </source>
</evidence>
<dbReference type="PANTHER" id="PTHR43071">
    <property type="entry name" value="2-AMINO-4-HYDROXY-6-HYDROXYMETHYLDIHYDROPTERIDINE PYROPHOSPHOKINASE"/>
    <property type="match status" value="1"/>
</dbReference>
<sequence length="159" mass="17673">MTAYVALGSNLGDRAAYLLEGLSRLSRLPETRLLRLSSLYETEPLGPPQPLYLNLVAEVETALPPRGLLEAMLAIERALGRERRKRYGPRTLDLDLLLYGDMVLEEEGLVLPHPRLHERAFVLVPLCDLVPEGRHPLLGKTFAELLAGLDPSGVRPYVV</sequence>
<proteinExistence type="predicted"/>
<dbReference type="GO" id="GO:0046656">
    <property type="term" value="P:folic acid biosynthetic process"/>
    <property type="evidence" value="ECO:0007669"/>
    <property type="project" value="UniProtKB-KW"/>
</dbReference>